<dbReference type="STRING" id="405671.SAMN05421827_102186"/>
<organism evidence="1 2">
    <name type="scientific">Pedobacter terrae</name>
    <dbReference type="NCBI Taxonomy" id="405671"/>
    <lineage>
        <taxon>Bacteria</taxon>
        <taxon>Pseudomonadati</taxon>
        <taxon>Bacteroidota</taxon>
        <taxon>Sphingobacteriia</taxon>
        <taxon>Sphingobacteriales</taxon>
        <taxon>Sphingobacteriaceae</taxon>
        <taxon>Pedobacter</taxon>
    </lineage>
</organism>
<reference evidence="2" key="1">
    <citation type="submission" date="2016-10" db="EMBL/GenBank/DDBJ databases">
        <authorList>
            <person name="Varghese N."/>
            <person name="Submissions S."/>
        </authorList>
    </citation>
    <scope>NUCLEOTIDE SEQUENCE [LARGE SCALE GENOMIC DNA]</scope>
    <source>
        <strain evidence="2">DSM 17933</strain>
    </source>
</reference>
<proteinExistence type="predicted"/>
<dbReference type="AlphaFoldDB" id="A0A1G7Q5Y3"/>
<evidence type="ECO:0000313" key="2">
    <source>
        <dbReference type="Proteomes" id="UP000199643"/>
    </source>
</evidence>
<gene>
    <name evidence="1" type="ORF">SAMN05421827_102186</name>
</gene>
<name>A0A1G7Q5Y3_9SPHI</name>
<dbReference type="Proteomes" id="UP000199643">
    <property type="component" value="Unassembled WGS sequence"/>
</dbReference>
<sequence length="206" mass="23172">MKSLENGASSIPSTNEQIDWVAYAILQQKRARTKSNFNLEALEYAQDRILLPFARKAIGKKLAEDLFRDGKRKAGQRYDPDSNQSKGVGEFLRNQEVHSHPAPSLNYNFKLSLKTVKSAFGKLTARQMIAFYLKVSGNDNEAAAQQYLGVGLRQYRNIIVDVKTVLYETAGFREAFFILMIHSAEADLVDFLKDIVKGHLSLIKAA</sequence>
<dbReference type="EMBL" id="FNCH01000002">
    <property type="protein sequence ID" value="SDF93883.1"/>
    <property type="molecule type" value="Genomic_DNA"/>
</dbReference>
<dbReference type="RefSeq" id="WP_090497070.1">
    <property type="nucleotide sequence ID" value="NZ_FNCH01000002.1"/>
</dbReference>
<protein>
    <submittedName>
        <fullName evidence="1">Uncharacterized protein</fullName>
    </submittedName>
</protein>
<evidence type="ECO:0000313" key="1">
    <source>
        <dbReference type="EMBL" id="SDF93883.1"/>
    </source>
</evidence>
<keyword evidence="2" id="KW-1185">Reference proteome</keyword>
<accession>A0A1G7Q5Y3</accession>